<dbReference type="AlphaFoldDB" id="A0AA39L2L3"/>
<dbReference type="Proteomes" id="UP001168972">
    <property type="component" value="Unassembled WGS sequence"/>
</dbReference>
<gene>
    <name evidence="1" type="ORF">PV327_001072</name>
</gene>
<evidence type="ECO:0000313" key="1">
    <source>
        <dbReference type="EMBL" id="KAK0182993.1"/>
    </source>
</evidence>
<dbReference type="EMBL" id="JAQQBR010000001">
    <property type="protein sequence ID" value="KAK0182993.1"/>
    <property type="molecule type" value="Genomic_DNA"/>
</dbReference>
<protein>
    <submittedName>
        <fullName evidence="1">Uncharacterized protein</fullName>
    </submittedName>
</protein>
<organism evidence="1 2">
    <name type="scientific">Microctonus hyperodae</name>
    <name type="common">Parasitoid wasp</name>
    <dbReference type="NCBI Taxonomy" id="165561"/>
    <lineage>
        <taxon>Eukaryota</taxon>
        <taxon>Metazoa</taxon>
        <taxon>Ecdysozoa</taxon>
        <taxon>Arthropoda</taxon>
        <taxon>Hexapoda</taxon>
        <taxon>Insecta</taxon>
        <taxon>Pterygota</taxon>
        <taxon>Neoptera</taxon>
        <taxon>Endopterygota</taxon>
        <taxon>Hymenoptera</taxon>
        <taxon>Apocrita</taxon>
        <taxon>Ichneumonoidea</taxon>
        <taxon>Braconidae</taxon>
        <taxon>Euphorinae</taxon>
        <taxon>Microctonus</taxon>
    </lineage>
</organism>
<name>A0AA39L2L3_MICHY</name>
<sequence length="96" mass="10695">MKLMIIIISVFIVYSFMINAYECKSGKTKQFDLQSKETNVPNFVRLVVMRLIFGIATSMGFGDRVAGFLGGILVPPGAEDYSDYGDDYGFDGEDIF</sequence>
<proteinExistence type="predicted"/>
<accession>A0AA39L2L3</accession>
<reference evidence="1" key="1">
    <citation type="journal article" date="2023" name="bioRxiv">
        <title>Scaffold-level genome assemblies of two parasitoid biocontrol wasps reveal the parthenogenesis mechanism and an associated novel virus.</title>
        <authorList>
            <person name="Inwood S."/>
            <person name="Skelly J."/>
            <person name="Guhlin J."/>
            <person name="Harrop T."/>
            <person name="Goldson S."/>
            <person name="Dearden P."/>
        </authorList>
    </citation>
    <scope>NUCLEOTIDE SEQUENCE</scope>
    <source>
        <strain evidence="1">Lincoln</strain>
        <tissue evidence="1">Whole body</tissue>
    </source>
</reference>
<reference evidence="1" key="2">
    <citation type="submission" date="2023-03" db="EMBL/GenBank/DDBJ databases">
        <authorList>
            <person name="Inwood S.N."/>
            <person name="Skelly J.G."/>
            <person name="Guhlin J."/>
            <person name="Harrop T.W.R."/>
            <person name="Goldson S.G."/>
            <person name="Dearden P.K."/>
        </authorList>
    </citation>
    <scope>NUCLEOTIDE SEQUENCE</scope>
    <source>
        <strain evidence="1">Lincoln</strain>
        <tissue evidence="1">Whole body</tissue>
    </source>
</reference>
<comment type="caution">
    <text evidence="1">The sequence shown here is derived from an EMBL/GenBank/DDBJ whole genome shotgun (WGS) entry which is preliminary data.</text>
</comment>
<evidence type="ECO:0000313" key="2">
    <source>
        <dbReference type="Proteomes" id="UP001168972"/>
    </source>
</evidence>
<keyword evidence="2" id="KW-1185">Reference proteome</keyword>